<dbReference type="EMBL" id="CAIIXF020000007">
    <property type="protein sequence ID" value="CAH1790081.1"/>
    <property type="molecule type" value="Genomic_DNA"/>
</dbReference>
<feature type="transmembrane region" description="Helical" evidence="2">
    <location>
        <begin position="30"/>
        <end position="50"/>
    </location>
</feature>
<keyword evidence="2" id="KW-1133">Transmembrane helix</keyword>
<proteinExistence type="predicted"/>
<keyword evidence="4" id="KW-1185">Reference proteome</keyword>
<organism evidence="3 4">
    <name type="scientific">Owenia fusiformis</name>
    <name type="common">Polychaete worm</name>
    <dbReference type="NCBI Taxonomy" id="6347"/>
    <lineage>
        <taxon>Eukaryota</taxon>
        <taxon>Metazoa</taxon>
        <taxon>Spiralia</taxon>
        <taxon>Lophotrochozoa</taxon>
        <taxon>Annelida</taxon>
        <taxon>Polychaeta</taxon>
        <taxon>Sedentaria</taxon>
        <taxon>Canalipalpata</taxon>
        <taxon>Sabellida</taxon>
        <taxon>Oweniida</taxon>
        <taxon>Oweniidae</taxon>
        <taxon>Owenia</taxon>
    </lineage>
</organism>
<name>A0A8J1TWH9_OWEFU</name>
<feature type="region of interest" description="Disordered" evidence="1">
    <location>
        <begin position="151"/>
        <end position="221"/>
    </location>
</feature>
<evidence type="ECO:0000313" key="4">
    <source>
        <dbReference type="Proteomes" id="UP000749559"/>
    </source>
</evidence>
<dbReference type="Proteomes" id="UP000749559">
    <property type="component" value="Unassembled WGS sequence"/>
</dbReference>
<feature type="compositionally biased region" description="Low complexity" evidence="1">
    <location>
        <begin position="188"/>
        <end position="197"/>
    </location>
</feature>
<gene>
    <name evidence="3" type="ORF">OFUS_LOCUS15336</name>
</gene>
<comment type="caution">
    <text evidence="3">The sequence shown here is derived from an EMBL/GenBank/DDBJ whole genome shotgun (WGS) entry which is preliminary data.</text>
</comment>
<feature type="compositionally biased region" description="Polar residues" evidence="1">
    <location>
        <begin position="206"/>
        <end position="221"/>
    </location>
</feature>
<feature type="transmembrane region" description="Helical" evidence="2">
    <location>
        <begin position="70"/>
        <end position="94"/>
    </location>
</feature>
<evidence type="ECO:0000256" key="1">
    <source>
        <dbReference type="SAM" id="MobiDB-lite"/>
    </source>
</evidence>
<keyword evidence="2" id="KW-0812">Transmembrane</keyword>
<accession>A0A8J1TWH9</accession>
<protein>
    <submittedName>
        <fullName evidence="3">Uncharacterized protein</fullName>
    </submittedName>
</protein>
<evidence type="ECO:0000313" key="3">
    <source>
        <dbReference type="EMBL" id="CAH1790081.1"/>
    </source>
</evidence>
<keyword evidence="2" id="KW-0472">Membrane</keyword>
<reference evidence="3" key="1">
    <citation type="submission" date="2022-03" db="EMBL/GenBank/DDBJ databases">
        <authorList>
            <person name="Martin C."/>
        </authorList>
    </citation>
    <scope>NUCLEOTIDE SEQUENCE</scope>
</reference>
<dbReference type="AlphaFoldDB" id="A0A8J1TWH9"/>
<sequence>MIPSIVSVHRETDYGYMRWCPRSCNRPCKFAGLISAAVILSLVVAGYFLAQSKSADGSNEHPVYRVLGPCLAAIGALVIMIACGPFIVWAYKFCKDDASPERPRRIRVNRSSQTGAVNAMHAIIESLDAEHPDNSAMELDRLNPEQQRTDSALLYPPSYSDEPPPGYSELEDEILSDTDEHRTGKQFGSESNSSGTHSSEHPPTYNEATFTSSEPLRQTNI</sequence>
<evidence type="ECO:0000256" key="2">
    <source>
        <dbReference type="SAM" id="Phobius"/>
    </source>
</evidence>